<dbReference type="PANTHER" id="PTHR43279:SF1">
    <property type="entry name" value="CATECHOL-2,3-DIOXYGENASE"/>
    <property type="match status" value="1"/>
</dbReference>
<organism evidence="3 4">
    <name type="scientific">Gracilibacillus oryzae</name>
    <dbReference type="NCBI Taxonomy" id="1672701"/>
    <lineage>
        <taxon>Bacteria</taxon>
        <taxon>Bacillati</taxon>
        <taxon>Bacillota</taxon>
        <taxon>Bacilli</taxon>
        <taxon>Bacillales</taxon>
        <taxon>Bacillaceae</taxon>
        <taxon>Gracilibacillus</taxon>
    </lineage>
</organism>
<evidence type="ECO:0000256" key="1">
    <source>
        <dbReference type="ARBA" id="ARBA00022723"/>
    </source>
</evidence>
<dbReference type="PROSITE" id="PS51819">
    <property type="entry name" value="VOC"/>
    <property type="match status" value="2"/>
</dbReference>
<dbReference type="Proteomes" id="UP000480246">
    <property type="component" value="Unassembled WGS sequence"/>
</dbReference>
<dbReference type="Pfam" id="PF00903">
    <property type="entry name" value="Glyoxalase"/>
    <property type="match status" value="2"/>
</dbReference>
<dbReference type="EMBL" id="WEID01000073">
    <property type="protein sequence ID" value="KAB8129871.1"/>
    <property type="molecule type" value="Genomic_DNA"/>
</dbReference>
<name>A0A7C8GS04_9BACI</name>
<dbReference type="AlphaFoldDB" id="A0A7C8GS04"/>
<dbReference type="InterPro" id="IPR018146">
    <property type="entry name" value="Glyoxalase_1_CS"/>
</dbReference>
<dbReference type="GO" id="GO:0004462">
    <property type="term" value="F:lactoylglutathione lyase activity"/>
    <property type="evidence" value="ECO:0007669"/>
    <property type="project" value="InterPro"/>
</dbReference>
<protein>
    <submittedName>
        <fullName evidence="3">VOC family protein</fullName>
    </submittedName>
</protein>
<gene>
    <name evidence="3" type="ORF">F9U64_14615</name>
</gene>
<evidence type="ECO:0000313" key="3">
    <source>
        <dbReference type="EMBL" id="KAB8129871.1"/>
    </source>
</evidence>
<sequence length="283" mass="31596">MNFQQKPNTFVSHVKLKVQDLNRSIQFYQQIVGFDILEKTDTTAKLTADGKTSLLSLEQPEDSLPKQARTTGLYHFAILLPTRSNLADFVFHAVNQGIQLGSSDHLVSEALYFNDPDGNGIEVYADRDPSTWKWNGDQIAMAVDPLDYEDLVKEGHPNAWRGLPENTVMGHIHLHVAELDKTHDFYTAGLGFDVVSRFGNQALFISTGKYHHHIGLNTWNGVGAPQPSANSAGLDYFELTYKDRKSLDQAFERLKTLGVSVQEESDQAIVTDPAGNKIRLVIQ</sequence>
<dbReference type="SUPFAM" id="SSF54593">
    <property type="entry name" value="Glyoxalase/Bleomycin resistance protein/Dihydroxybiphenyl dioxygenase"/>
    <property type="match status" value="2"/>
</dbReference>
<keyword evidence="4" id="KW-1185">Reference proteome</keyword>
<reference evidence="3 4" key="1">
    <citation type="submission" date="2019-10" db="EMBL/GenBank/DDBJ databases">
        <title>Gracilibacillus sp. nov. isolated from rice seeds.</title>
        <authorList>
            <person name="He S."/>
        </authorList>
    </citation>
    <scope>NUCLEOTIDE SEQUENCE [LARGE SCALE GENOMIC DNA]</scope>
    <source>
        <strain evidence="3 4">TD8</strain>
    </source>
</reference>
<comment type="caution">
    <text evidence="3">The sequence shown here is derived from an EMBL/GenBank/DDBJ whole genome shotgun (WGS) entry which is preliminary data.</text>
</comment>
<dbReference type="InterPro" id="IPR004360">
    <property type="entry name" value="Glyas_Fos-R_dOase_dom"/>
</dbReference>
<dbReference type="RefSeq" id="WP_153405076.1">
    <property type="nucleotide sequence ID" value="NZ_ML762435.1"/>
</dbReference>
<dbReference type="PANTHER" id="PTHR43279">
    <property type="entry name" value="CATECHOL-2,3-DIOXYGENASE"/>
    <property type="match status" value="1"/>
</dbReference>
<dbReference type="InterPro" id="IPR029068">
    <property type="entry name" value="Glyas_Bleomycin-R_OHBP_Dase"/>
</dbReference>
<proteinExistence type="predicted"/>
<dbReference type="CDD" id="cd07255">
    <property type="entry name" value="VOC_BsCatE_like_N"/>
    <property type="match status" value="1"/>
</dbReference>
<dbReference type="PROSITE" id="PS00934">
    <property type="entry name" value="GLYOXALASE_I_1"/>
    <property type="match status" value="1"/>
</dbReference>
<feature type="domain" description="VOC" evidence="2">
    <location>
        <begin position="10"/>
        <end position="126"/>
    </location>
</feature>
<keyword evidence="1" id="KW-0479">Metal-binding</keyword>
<dbReference type="CDD" id="cd16359">
    <property type="entry name" value="VOC_BsCatE_like_C"/>
    <property type="match status" value="1"/>
</dbReference>
<dbReference type="InterPro" id="IPR037523">
    <property type="entry name" value="VOC_core"/>
</dbReference>
<accession>A0A7C8GS04</accession>
<dbReference type="OrthoDB" id="9792626at2"/>
<dbReference type="Gene3D" id="3.10.180.10">
    <property type="entry name" value="2,3-Dihydroxybiphenyl 1,2-Dioxygenase, domain 1"/>
    <property type="match status" value="2"/>
</dbReference>
<dbReference type="GO" id="GO:0046872">
    <property type="term" value="F:metal ion binding"/>
    <property type="evidence" value="ECO:0007669"/>
    <property type="project" value="UniProtKB-KW"/>
</dbReference>
<evidence type="ECO:0000313" key="4">
    <source>
        <dbReference type="Proteomes" id="UP000480246"/>
    </source>
</evidence>
<feature type="domain" description="VOC" evidence="2">
    <location>
        <begin position="168"/>
        <end position="283"/>
    </location>
</feature>
<evidence type="ECO:0000259" key="2">
    <source>
        <dbReference type="PROSITE" id="PS51819"/>
    </source>
</evidence>